<comment type="caution">
    <text evidence="1">The sequence shown here is derived from an EMBL/GenBank/DDBJ whole genome shotgun (WGS) entry which is preliminary data.</text>
</comment>
<keyword evidence="2" id="KW-1185">Reference proteome</keyword>
<organism evidence="1 2">
    <name type="scientific">Papaver atlanticum</name>
    <dbReference type="NCBI Taxonomy" id="357466"/>
    <lineage>
        <taxon>Eukaryota</taxon>
        <taxon>Viridiplantae</taxon>
        <taxon>Streptophyta</taxon>
        <taxon>Embryophyta</taxon>
        <taxon>Tracheophyta</taxon>
        <taxon>Spermatophyta</taxon>
        <taxon>Magnoliopsida</taxon>
        <taxon>Ranunculales</taxon>
        <taxon>Papaveraceae</taxon>
        <taxon>Papaveroideae</taxon>
        <taxon>Papaver</taxon>
    </lineage>
</organism>
<dbReference type="Proteomes" id="UP001202328">
    <property type="component" value="Unassembled WGS sequence"/>
</dbReference>
<accession>A0AAD4XKW4</accession>
<reference evidence="1" key="1">
    <citation type="submission" date="2022-04" db="EMBL/GenBank/DDBJ databases">
        <title>A functionally conserved STORR gene fusion in Papaver species that diverged 16.8 million years ago.</title>
        <authorList>
            <person name="Catania T."/>
        </authorList>
    </citation>
    <scope>NUCLEOTIDE SEQUENCE</scope>
    <source>
        <strain evidence="1">S-188037</strain>
    </source>
</reference>
<protein>
    <submittedName>
        <fullName evidence="1">Uncharacterized protein</fullName>
    </submittedName>
</protein>
<sequence>ALILWNLEDELLRLHMPDSQDLRRTTFLPSHQQKVIFHGRGGAVGSSYLQYL</sequence>
<feature type="non-terminal residue" evidence="1">
    <location>
        <position position="52"/>
    </location>
</feature>
<proteinExistence type="predicted"/>
<dbReference type="AlphaFoldDB" id="A0AAD4XKW4"/>
<name>A0AAD4XKW4_9MAGN</name>
<evidence type="ECO:0000313" key="1">
    <source>
        <dbReference type="EMBL" id="KAI3922845.1"/>
    </source>
</evidence>
<dbReference type="EMBL" id="JAJJMB010008592">
    <property type="protein sequence ID" value="KAI3922845.1"/>
    <property type="molecule type" value="Genomic_DNA"/>
</dbReference>
<gene>
    <name evidence="1" type="ORF">MKW98_006976</name>
</gene>
<evidence type="ECO:0000313" key="2">
    <source>
        <dbReference type="Proteomes" id="UP001202328"/>
    </source>
</evidence>